<dbReference type="GO" id="GO:0003712">
    <property type="term" value="F:transcription coregulator activity"/>
    <property type="evidence" value="ECO:0007669"/>
    <property type="project" value="TreeGrafter"/>
</dbReference>
<dbReference type="InterPro" id="IPR005455">
    <property type="entry name" value="PFN_euk"/>
</dbReference>
<feature type="non-terminal residue" evidence="5">
    <location>
        <position position="1"/>
    </location>
</feature>
<dbReference type="PRINTS" id="PR01639">
    <property type="entry name" value="PROFILINMAML"/>
</dbReference>
<feature type="region of interest" description="Disordered" evidence="3">
    <location>
        <begin position="277"/>
        <end position="353"/>
    </location>
</feature>
<feature type="compositionally biased region" description="Low complexity" evidence="3">
    <location>
        <begin position="330"/>
        <end position="353"/>
    </location>
</feature>
<dbReference type="PROSITE" id="PS50096">
    <property type="entry name" value="IQ"/>
    <property type="match status" value="2"/>
</dbReference>
<keyword evidence="6" id="KW-1185">Reference proteome</keyword>
<feature type="compositionally biased region" description="Basic and acidic residues" evidence="3">
    <location>
        <begin position="285"/>
        <end position="295"/>
    </location>
</feature>
<dbReference type="Gene3D" id="3.30.450.30">
    <property type="entry name" value="Dynein light chain 2a, cytoplasmic"/>
    <property type="match status" value="1"/>
</dbReference>
<evidence type="ECO:0000256" key="4">
    <source>
        <dbReference type="SAM" id="SignalP"/>
    </source>
</evidence>
<feature type="region of interest" description="Disordered" evidence="3">
    <location>
        <begin position="106"/>
        <end position="139"/>
    </location>
</feature>
<dbReference type="SUPFAM" id="SSF52540">
    <property type="entry name" value="P-loop containing nucleoside triphosphate hydrolases"/>
    <property type="match status" value="1"/>
</dbReference>
<dbReference type="SUPFAM" id="SSF48403">
    <property type="entry name" value="Ankyrin repeat"/>
    <property type="match status" value="1"/>
</dbReference>
<protein>
    <recommendedName>
        <fullName evidence="2">Profilin</fullName>
    </recommendedName>
</protein>
<dbReference type="GO" id="GO:0030036">
    <property type="term" value="P:actin cytoskeleton organization"/>
    <property type="evidence" value="ECO:0007669"/>
    <property type="project" value="InterPro"/>
</dbReference>
<reference evidence="5 6" key="1">
    <citation type="journal article" date="2021" name="Cell">
        <title>Tracing the genetic footprints of vertebrate landing in non-teleost ray-finned fishes.</title>
        <authorList>
            <person name="Bi X."/>
            <person name="Wang K."/>
            <person name="Yang L."/>
            <person name="Pan H."/>
            <person name="Jiang H."/>
            <person name="Wei Q."/>
            <person name="Fang M."/>
            <person name="Yu H."/>
            <person name="Zhu C."/>
            <person name="Cai Y."/>
            <person name="He Y."/>
            <person name="Gan X."/>
            <person name="Zeng H."/>
            <person name="Yu D."/>
            <person name="Zhu Y."/>
            <person name="Jiang H."/>
            <person name="Qiu Q."/>
            <person name="Yang H."/>
            <person name="Zhang Y.E."/>
            <person name="Wang W."/>
            <person name="Zhu M."/>
            <person name="He S."/>
            <person name="Zhang G."/>
        </authorList>
    </citation>
    <scope>NUCLEOTIDE SEQUENCE [LARGE SCALE GENOMIC DNA]</scope>
    <source>
        <strain evidence="5">Bchr_013</strain>
    </source>
</reference>
<dbReference type="GO" id="GO:0006357">
    <property type="term" value="P:regulation of transcription by RNA polymerase II"/>
    <property type="evidence" value="ECO:0007669"/>
    <property type="project" value="TreeGrafter"/>
</dbReference>
<evidence type="ECO:0000313" key="5">
    <source>
        <dbReference type="EMBL" id="KAG2467828.1"/>
    </source>
</evidence>
<evidence type="ECO:0000256" key="3">
    <source>
        <dbReference type="SAM" id="MobiDB-lite"/>
    </source>
</evidence>
<organism evidence="5 6">
    <name type="scientific">Polypterus senegalus</name>
    <name type="common">Senegal bichir</name>
    <dbReference type="NCBI Taxonomy" id="55291"/>
    <lineage>
        <taxon>Eukaryota</taxon>
        <taxon>Metazoa</taxon>
        <taxon>Chordata</taxon>
        <taxon>Craniata</taxon>
        <taxon>Vertebrata</taxon>
        <taxon>Euteleostomi</taxon>
        <taxon>Actinopterygii</taxon>
        <taxon>Polypteriformes</taxon>
        <taxon>Polypteridae</taxon>
        <taxon>Polypterus</taxon>
    </lineage>
</organism>
<evidence type="ECO:0000256" key="1">
    <source>
        <dbReference type="ARBA" id="ARBA00010058"/>
    </source>
</evidence>
<dbReference type="PANTHER" id="PTHR23335:SF9">
    <property type="entry name" value="CALMODULIN-BINDING TRANSCRIPTION ACTIVATOR 2"/>
    <property type="match status" value="1"/>
</dbReference>
<feature type="signal peptide" evidence="4">
    <location>
        <begin position="1"/>
        <end position="15"/>
    </location>
</feature>
<dbReference type="Gene3D" id="1.25.40.20">
    <property type="entry name" value="Ankyrin repeat-containing domain"/>
    <property type="match status" value="1"/>
</dbReference>
<keyword evidence="4" id="KW-0732">Signal</keyword>
<dbReference type="Gene3D" id="1.20.5.190">
    <property type="match status" value="2"/>
</dbReference>
<dbReference type="FunFam" id="1.25.40.20:FF:000165">
    <property type="entry name" value="calmodulin-binding transcription activator 1 isoform X2"/>
    <property type="match status" value="1"/>
</dbReference>
<feature type="compositionally biased region" description="Low complexity" evidence="3">
    <location>
        <begin position="117"/>
        <end position="130"/>
    </location>
</feature>
<comment type="caution">
    <text evidence="5">The sequence shown here is derived from an EMBL/GenBank/DDBJ whole genome shotgun (WGS) entry which is preliminary data.</text>
</comment>
<dbReference type="InterPro" id="IPR036140">
    <property type="entry name" value="PFN_sf"/>
</dbReference>
<name>A0A8X7XGK7_POLSE</name>
<dbReference type="CDD" id="cd23767">
    <property type="entry name" value="IQCD"/>
    <property type="match status" value="1"/>
</dbReference>
<dbReference type="Proteomes" id="UP000886611">
    <property type="component" value="Unassembled WGS sequence"/>
</dbReference>
<dbReference type="SMART" id="SM00015">
    <property type="entry name" value="IQ"/>
    <property type="match status" value="4"/>
</dbReference>
<gene>
    <name evidence="5" type="primary">Camta1_0</name>
    <name evidence="5" type="ORF">GTO96_0014565</name>
</gene>
<dbReference type="InterPro" id="IPR005454">
    <property type="entry name" value="Profilin1/2/3_vertebrate"/>
</dbReference>
<dbReference type="InterPro" id="IPR036770">
    <property type="entry name" value="Ankyrin_rpt-contain_sf"/>
</dbReference>
<dbReference type="CDD" id="cd00148">
    <property type="entry name" value="PROF"/>
    <property type="match status" value="1"/>
</dbReference>
<dbReference type="GO" id="GO:0003690">
    <property type="term" value="F:double-stranded DNA binding"/>
    <property type="evidence" value="ECO:0007669"/>
    <property type="project" value="TreeGrafter"/>
</dbReference>
<feature type="non-terminal residue" evidence="5">
    <location>
        <position position="895"/>
    </location>
</feature>
<dbReference type="SUPFAM" id="SSF55770">
    <property type="entry name" value="Profilin (actin-binding protein)"/>
    <property type="match status" value="1"/>
</dbReference>
<feature type="chain" id="PRO_5036486878" description="Profilin" evidence="4">
    <location>
        <begin position="16"/>
        <end position="895"/>
    </location>
</feature>
<evidence type="ECO:0000313" key="6">
    <source>
        <dbReference type="Proteomes" id="UP000886611"/>
    </source>
</evidence>
<sequence>MKWLIIFTVLGGRHAIEWIPSGITILHSGLLISGLWREQGTHEAGLVALQVALENQVISASVLFEYRARNSMVLPSTQMDWLSLDDNQFRMSILERLEQMEKRMAEMTASNQHQNLSTSTQQTSRTTQQQKHMVGEKTPSQVSADFEERIMAVCEKMMSRSCWLRSEHLVHEMSFRGMTLLHLAAAQGYGRLIETLIHWRNVNSQNLDLEQEVDPLNVDHFSCTPLMWACALGHLEAAVILYQWNSQALAIPDSLGRLPLNVARSRGHVRLATCLEEMQQQQQQESREADWRKPPLQDTWQDGERGNTSGMERGWLSWAGRTPEAPQIPSPLSTSPDTGLSTSSSLPSPSDISEASLSLTSAYSSGSLPRESPAYSPDSDTQQEIAMDISEPQVRGSRGLAQLTMENIGPSVQHPSLPSWYLQEEQAALKSRSEASLLLEYEASISGGGAPRGFASSRDTLEAELLNYSENVENEEYLPAVDVLQVDMFTLAEQIIEATPERIKQEDFGTVESPLRERQDNMAINQTMPWLASYLETVDQLPNFSQHRSVCSEPMTPPSPHLCLSPVNSPLSDLTFEKLDTPTAADWSEFLNASANGKMESEFALLTLSDHEQRELYEAARIIQTAFRKYKGRRLKEQQEMAAAVIQRCYRKYKQYALYKKMTQAAILIQSKFRSYYEQKKFQQSRRAAVLIQQYYRSYKEYERLKQSHRGTSSMQQKIKGSFLTKKQDQAARKIMRFLRRCRHSLFLQKSSNLINMSWQGYVTNLMADGTCQDAAIMGYQPPNQSVWASVPDKFFCKVTCEEINGLLNKDRSQMLINGLHLGGLHCSVLRDSLFVDGDNTIDLRTKASDGPTYNLCVAKSTQTLVAVMGAEGTSGGNLNMKAFNMRDYLKKANF</sequence>
<dbReference type="GO" id="GO:0003779">
    <property type="term" value="F:actin binding"/>
    <property type="evidence" value="ECO:0007669"/>
    <property type="project" value="UniProtKB-KW"/>
</dbReference>
<dbReference type="Pfam" id="PF00023">
    <property type="entry name" value="Ank"/>
    <property type="match status" value="1"/>
</dbReference>
<accession>A0A8X7XGK7</accession>
<dbReference type="FunFam" id="1.20.5.190:FF:000038">
    <property type="entry name" value="calmodulin-binding transcription activator 1 isoform X2"/>
    <property type="match status" value="1"/>
</dbReference>
<dbReference type="Pfam" id="PF00235">
    <property type="entry name" value="Profilin"/>
    <property type="match status" value="1"/>
</dbReference>
<dbReference type="InterPro" id="IPR027417">
    <property type="entry name" value="P-loop_NTPase"/>
</dbReference>
<evidence type="ECO:0000256" key="2">
    <source>
        <dbReference type="RuleBase" id="RU003909"/>
    </source>
</evidence>
<dbReference type="AlphaFoldDB" id="A0A8X7XGK7"/>
<dbReference type="EMBL" id="JAATIS010000485">
    <property type="protein sequence ID" value="KAG2467828.1"/>
    <property type="molecule type" value="Genomic_DNA"/>
</dbReference>
<dbReference type="InterPro" id="IPR000048">
    <property type="entry name" value="IQ_motif_EF-hand-BS"/>
</dbReference>
<keyword evidence="2" id="KW-0009">Actin-binding</keyword>
<dbReference type="PANTHER" id="PTHR23335">
    <property type="entry name" value="CALMODULIN-BINDING TRANSCRIPTION ACTIVATOR CAMTA"/>
    <property type="match status" value="1"/>
</dbReference>
<dbReference type="InterPro" id="IPR002110">
    <property type="entry name" value="Ankyrin_rpt"/>
</dbReference>
<dbReference type="GO" id="GO:0005634">
    <property type="term" value="C:nucleus"/>
    <property type="evidence" value="ECO:0007669"/>
    <property type="project" value="TreeGrafter"/>
</dbReference>
<dbReference type="SMART" id="SM00392">
    <property type="entry name" value="PROF"/>
    <property type="match status" value="1"/>
</dbReference>
<comment type="similarity">
    <text evidence="1 2">Belongs to the profilin family.</text>
</comment>
<proteinExistence type="inferred from homology"/>
<dbReference type="InterPro" id="IPR048278">
    <property type="entry name" value="PFN"/>
</dbReference>